<organism evidence="3 4">
    <name type="scientific">Shimia haliotis</name>
    <dbReference type="NCBI Taxonomy" id="1280847"/>
    <lineage>
        <taxon>Bacteria</taxon>
        <taxon>Pseudomonadati</taxon>
        <taxon>Pseudomonadota</taxon>
        <taxon>Alphaproteobacteria</taxon>
        <taxon>Rhodobacterales</taxon>
        <taxon>Roseobacteraceae</taxon>
    </lineage>
</organism>
<dbReference type="AlphaFoldDB" id="A0A1I4HPR9"/>
<reference evidence="4" key="1">
    <citation type="submission" date="2016-10" db="EMBL/GenBank/DDBJ databases">
        <authorList>
            <person name="Varghese N."/>
            <person name="Submissions S."/>
        </authorList>
    </citation>
    <scope>NUCLEOTIDE SEQUENCE [LARGE SCALE GENOMIC DNA]</scope>
    <source>
        <strain evidence="4">DSM 28453</strain>
    </source>
</reference>
<dbReference type="InterPro" id="IPR005094">
    <property type="entry name" value="Endonuclease_MobA/VirD2"/>
</dbReference>
<dbReference type="OrthoDB" id="7833483at2"/>
<evidence type="ECO:0000313" key="3">
    <source>
        <dbReference type="EMBL" id="SFL43753.1"/>
    </source>
</evidence>
<feature type="region of interest" description="Disordered" evidence="1">
    <location>
        <begin position="164"/>
        <end position="187"/>
    </location>
</feature>
<accession>A0A1I4HPR9</accession>
<sequence>MIVKSMSRKVPSFGQLIGYIDRDEGQEEWRIRHNVWGRDPELIRGEFESNGELLQKRKNGVYLYHEIISITRAKGLSPKEQKQRLRDIAENYISARCPDNLVFGNLHQDKDHSYHYHLMISANRAGETGRLRLTKAQFREVQVGLERHVLEKYPELEQKVAIDKRSDRGRKKGEAELERRTGKRPKREEVLERVTAAYEGSQDRQSLLDALGREGLELYVRGKNLGVVDLESGKNHRLKTLDLEMADRVSIRMEGGELADEVKPLEPELEPVEAKTEPQEKTAAEGEKEKEPDRAAGEKTETKRKPRDRDRPKKERRKKTEKMRSRKQAEPETDNQAYAKKDSNADLKTDFSKQEEREAEDMPKRHDDPETGTQYRDQEIPDVVYDAAEATAGGKKEGLGGKLAKLAKKVVKQGAEEARNAGDLLRRGFAGDHEPSKDQTHVVDNPAMEAEPTRSEQVERPGRSAQQEKWRSEMSRNREAGRDDPEQGRE</sequence>
<gene>
    <name evidence="3" type="ORF">SAMN04488036_11520</name>
</gene>
<feature type="compositionally biased region" description="Basic and acidic residues" evidence="1">
    <location>
        <begin position="451"/>
        <end position="490"/>
    </location>
</feature>
<evidence type="ECO:0000259" key="2">
    <source>
        <dbReference type="Pfam" id="PF03432"/>
    </source>
</evidence>
<feature type="region of interest" description="Disordered" evidence="1">
    <location>
        <begin position="411"/>
        <end position="490"/>
    </location>
</feature>
<dbReference type="EMBL" id="FOSZ01000015">
    <property type="protein sequence ID" value="SFL43753.1"/>
    <property type="molecule type" value="Genomic_DNA"/>
</dbReference>
<keyword evidence="4" id="KW-1185">Reference proteome</keyword>
<dbReference type="Pfam" id="PF03432">
    <property type="entry name" value="Relaxase"/>
    <property type="match status" value="1"/>
</dbReference>
<proteinExistence type="predicted"/>
<protein>
    <recommendedName>
        <fullName evidence="2">MobA/VirD2-like nuclease domain-containing protein</fullName>
    </recommendedName>
</protein>
<dbReference type="Proteomes" id="UP000198851">
    <property type="component" value="Unassembled WGS sequence"/>
</dbReference>
<feature type="compositionally biased region" description="Basic and acidic residues" evidence="1">
    <location>
        <begin position="339"/>
        <end position="369"/>
    </location>
</feature>
<dbReference type="STRING" id="1280847.SAMN04488036_11520"/>
<dbReference type="RefSeq" id="WP_093326201.1">
    <property type="nucleotide sequence ID" value="NZ_FOSZ01000015.1"/>
</dbReference>
<feature type="domain" description="MobA/VirD2-like nuclease" evidence="2">
    <location>
        <begin position="19"/>
        <end position="133"/>
    </location>
</feature>
<dbReference type="Gene3D" id="3.30.930.30">
    <property type="match status" value="1"/>
</dbReference>
<evidence type="ECO:0000256" key="1">
    <source>
        <dbReference type="SAM" id="MobiDB-lite"/>
    </source>
</evidence>
<evidence type="ECO:0000313" key="4">
    <source>
        <dbReference type="Proteomes" id="UP000198851"/>
    </source>
</evidence>
<name>A0A1I4HPR9_9RHOB</name>
<feature type="compositionally biased region" description="Basic and acidic residues" evidence="1">
    <location>
        <begin position="258"/>
        <end position="313"/>
    </location>
</feature>
<feature type="compositionally biased region" description="Basic residues" evidence="1">
    <location>
        <begin position="314"/>
        <end position="326"/>
    </location>
</feature>
<feature type="region of interest" description="Disordered" evidence="1">
    <location>
        <begin position="258"/>
        <end position="382"/>
    </location>
</feature>
<feature type="compositionally biased region" description="Basic and acidic residues" evidence="1">
    <location>
        <begin position="414"/>
        <end position="441"/>
    </location>
</feature>